<dbReference type="PANTHER" id="PTHR10825:SF21">
    <property type="entry name" value="POLYCOMB COMPLEX PROTEIN BMI-1"/>
    <property type="match status" value="1"/>
</dbReference>
<keyword evidence="15" id="KW-1185">Reference proteome</keyword>
<feature type="region of interest" description="Disordered" evidence="13">
    <location>
        <begin position="233"/>
        <end position="361"/>
    </location>
</feature>
<evidence type="ECO:0000256" key="1">
    <source>
        <dbReference type="ARBA" id="ARBA00004123"/>
    </source>
</evidence>
<dbReference type="Gene3D" id="3.10.20.90">
    <property type="entry name" value="Phosphatidylinositol 3-kinase Catalytic Subunit, Chain A, domain 1"/>
    <property type="match status" value="1"/>
</dbReference>
<evidence type="ECO:0000256" key="9">
    <source>
        <dbReference type="ARBA" id="ARBA00023242"/>
    </source>
</evidence>
<dbReference type="KEGG" id="cgob:115025416"/>
<gene>
    <name evidence="16 17 18" type="primary">bmi1</name>
</gene>
<evidence type="ECO:0000313" key="18">
    <source>
        <dbReference type="RefSeq" id="XP_029313498.1"/>
    </source>
</evidence>
<keyword evidence="7" id="KW-0805">Transcription regulation</keyword>
<dbReference type="Pfam" id="PF13923">
    <property type="entry name" value="zf-C3HC4_2"/>
    <property type="match status" value="1"/>
</dbReference>
<dbReference type="GO" id="GO:1990841">
    <property type="term" value="F:promoter-specific chromatin binding"/>
    <property type="evidence" value="ECO:0007669"/>
    <property type="project" value="TreeGrafter"/>
</dbReference>
<dbReference type="GO" id="GO:0035102">
    <property type="term" value="C:PRC1 complex"/>
    <property type="evidence" value="ECO:0007669"/>
    <property type="project" value="TreeGrafter"/>
</dbReference>
<evidence type="ECO:0000256" key="7">
    <source>
        <dbReference type="ARBA" id="ARBA00023015"/>
    </source>
</evidence>
<protein>
    <submittedName>
        <fullName evidence="16 17">Polycomb complex protein BMI-1</fullName>
    </submittedName>
</protein>
<evidence type="ECO:0000256" key="13">
    <source>
        <dbReference type="SAM" id="MobiDB-lite"/>
    </source>
</evidence>
<dbReference type="Pfam" id="PF16207">
    <property type="entry name" value="RAWUL"/>
    <property type="match status" value="1"/>
</dbReference>
<evidence type="ECO:0000256" key="3">
    <source>
        <dbReference type="ARBA" id="ARBA00022723"/>
    </source>
</evidence>
<dbReference type="Gene3D" id="3.30.40.10">
    <property type="entry name" value="Zinc/RING finger domain, C3HC4 (zinc finger)"/>
    <property type="match status" value="1"/>
</dbReference>
<dbReference type="InterPro" id="IPR017907">
    <property type="entry name" value="Znf_RING_CS"/>
</dbReference>
<dbReference type="CDD" id="cd16736">
    <property type="entry name" value="RING-HC_PCGF4"/>
    <property type="match status" value="1"/>
</dbReference>
<dbReference type="RefSeq" id="XP_029313497.1">
    <property type="nucleotide sequence ID" value="XM_029457637.1"/>
</dbReference>
<dbReference type="SUPFAM" id="SSF57850">
    <property type="entry name" value="RING/U-box"/>
    <property type="match status" value="1"/>
</dbReference>
<evidence type="ECO:0000256" key="2">
    <source>
        <dbReference type="ARBA" id="ARBA00022491"/>
    </source>
</evidence>
<dbReference type="PANTHER" id="PTHR10825">
    <property type="entry name" value="RING FINGER DOMAIN-CONTAINING, POLYCOMB GROUP COMPONENT"/>
    <property type="match status" value="1"/>
</dbReference>
<feature type="compositionally biased region" description="Polar residues" evidence="13">
    <location>
        <begin position="237"/>
        <end position="254"/>
    </location>
</feature>
<dbReference type="GO" id="GO:0006325">
    <property type="term" value="P:chromatin organization"/>
    <property type="evidence" value="ECO:0007669"/>
    <property type="project" value="UniProtKB-KW"/>
</dbReference>
<comment type="subunit">
    <text evidence="11">Component of a PRC1-like complex. Homodimer. Interacts with cbx2.</text>
</comment>
<dbReference type="AlphaFoldDB" id="A0A6J2RT71"/>
<dbReference type="PROSITE" id="PS00518">
    <property type="entry name" value="ZF_RING_1"/>
    <property type="match status" value="1"/>
</dbReference>
<keyword evidence="3" id="KW-0479">Metal-binding</keyword>
<keyword evidence="4 12" id="KW-0863">Zinc-finger</keyword>
<name>A0A6J2RT71_COTGO</name>
<feature type="domain" description="RING-type" evidence="14">
    <location>
        <begin position="18"/>
        <end position="57"/>
    </location>
</feature>
<dbReference type="FunFam" id="3.10.20.90:FF:000106">
    <property type="entry name" value="Polycomb complex protein BMI-1"/>
    <property type="match status" value="1"/>
</dbReference>
<dbReference type="CTD" id="321505"/>
<feature type="compositionally biased region" description="Pro residues" evidence="13">
    <location>
        <begin position="287"/>
        <end position="311"/>
    </location>
</feature>
<evidence type="ECO:0000256" key="5">
    <source>
        <dbReference type="ARBA" id="ARBA00022833"/>
    </source>
</evidence>
<reference evidence="16 17" key="1">
    <citation type="submission" date="2025-04" db="UniProtKB">
        <authorList>
            <consortium name="RefSeq"/>
        </authorList>
    </citation>
    <scope>IDENTIFICATION</scope>
</reference>
<keyword evidence="6" id="KW-0156">Chromatin regulator</keyword>
<dbReference type="GO" id="GO:0008270">
    <property type="term" value="F:zinc ion binding"/>
    <property type="evidence" value="ECO:0007669"/>
    <property type="project" value="UniProtKB-KW"/>
</dbReference>
<comment type="function">
    <text evidence="10">Component of a Polycomb group (PcG) multiprotein PRC1-like complex, a complex class required to maintain the transcriptionally repressive state of many genes, including Hox genes, throughout development. PcG PRC1 complex acts via chromatin remodeling and modification of histones; it mediates monoubiquitination of histone H2A 'Lys-119', rendering chromatin heritably changed in its expressibility. In the PRC1 complex, it is required to stimulate the E3 ubiquitin-protein ligase activity of rnf2.</text>
</comment>
<evidence type="ECO:0000256" key="8">
    <source>
        <dbReference type="ARBA" id="ARBA00023163"/>
    </source>
</evidence>
<evidence type="ECO:0000256" key="10">
    <source>
        <dbReference type="ARBA" id="ARBA00056192"/>
    </source>
</evidence>
<dbReference type="GeneID" id="115025416"/>
<evidence type="ECO:0000256" key="12">
    <source>
        <dbReference type="PROSITE-ProRule" id="PRU00175"/>
    </source>
</evidence>
<dbReference type="PROSITE" id="PS50089">
    <property type="entry name" value="ZF_RING_2"/>
    <property type="match status" value="1"/>
</dbReference>
<dbReference type="InterPro" id="IPR001841">
    <property type="entry name" value="Znf_RING"/>
</dbReference>
<evidence type="ECO:0000259" key="14">
    <source>
        <dbReference type="PROSITE" id="PS50089"/>
    </source>
</evidence>
<evidence type="ECO:0000313" key="16">
    <source>
        <dbReference type="RefSeq" id="XP_029313496.1"/>
    </source>
</evidence>
<dbReference type="GeneTree" id="ENSGT00940000156042"/>
<sequence length="361" mass="40343">MHRTTRIKITELNPHLMCVLCGGYFIDATTIIECLHSFCKMCIVRYLETSKYCPICDVQVHKTKPLLNIRSDKTLQDIVYKLVPGLFKNEMKRRRDFYSEHPVDASNGSNEDRGEVADEDKRIITDDEIISLSIEFFNHSRLGSAVEDKQSKDQNMVANKRYLQCPAAMTVMHLRKFLRSKMDIPNAYQVEVMYEDEPLKDYYTLMDIAYIYTWRRNGPLPLKYRVRPNCKKMKVSHVQQEGQNSANRSGPESDSASDKAGSPAGAPSTSSSLPSPVTPPQLQHPQLPHPQPSHPQLPHPQLPHPQLPHPHPQLLHGPINVNGTPAAAPPTPSRSFSQFGGGGGGSKPRKVSLNGSSTSSG</sequence>
<keyword evidence="2" id="KW-0678">Repressor</keyword>
<evidence type="ECO:0000313" key="15">
    <source>
        <dbReference type="Proteomes" id="UP000504630"/>
    </source>
</evidence>
<keyword evidence="5" id="KW-0862">Zinc</keyword>
<dbReference type="GO" id="GO:0021549">
    <property type="term" value="P:cerebellum development"/>
    <property type="evidence" value="ECO:0007669"/>
    <property type="project" value="UniProtKB-ARBA"/>
</dbReference>
<keyword evidence="9" id="KW-0539">Nucleus</keyword>
<evidence type="ECO:0000256" key="11">
    <source>
        <dbReference type="ARBA" id="ARBA00062186"/>
    </source>
</evidence>
<evidence type="ECO:0000313" key="17">
    <source>
        <dbReference type="RefSeq" id="XP_029313497.1"/>
    </source>
</evidence>
<dbReference type="SMART" id="SM00184">
    <property type="entry name" value="RING"/>
    <property type="match status" value="1"/>
</dbReference>
<evidence type="ECO:0000256" key="4">
    <source>
        <dbReference type="ARBA" id="ARBA00022771"/>
    </source>
</evidence>
<accession>A0A6J2RT71</accession>
<organism evidence="15 16">
    <name type="scientific">Cottoperca gobio</name>
    <name type="common">Frogmouth</name>
    <name type="synonym">Aphritis gobio</name>
    <dbReference type="NCBI Taxonomy" id="56716"/>
    <lineage>
        <taxon>Eukaryota</taxon>
        <taxon>Metazoa</taxon>
        <taxon>Chordata</taxon>
        <taxon>Craniata</taxon>
        <taxon>Vertebrata</taxon>
        <taxon>Euteleostomi</taxon>
        <taxon>Actinopterygii</taxon>
        <taxon>Neopterygii</taxon>
        <taxon>Teleostei</taxon>
        <taxon>Neoteleostei</taxon>
        <taxon>Acanthomorphata</taxon>
        <taxon>Eupercaria</taxon>
        <taxon>Perciformes</taxon>
        <taxon>Notothenioidei</taxon>
        <taxon>Bovichtidae</taxon>
        <taxon>Cottoperca</taxon>
    </lineage>
</organism>
<dbReference type="RefSeq" id="XP_029313496.1">
    <property type="nucleotide sequence ID" value="XM_029457636.1"/>
</dbReference>
<comment type="subcellular location">
    <subcellularLocation>
        <location evidence="1">Nucleus</location>
    </subcellularLocation>
</comment>
<proteinExistence type="predicted"/>
<dbReference type="GO" id="GO:0000122">
    <property type="term" value="P:negative regulation of transcription by RNA polymerase II"/>
    <property type="evidence" value="ECO:0007669"/>
    <property type="project" value="TreeGrafter"/>
</dbReference>
<keyword evidence="8" id="KW-0804">Transcription</keyword>
<dbReference type="OrthoDB" id="1305878at2759"/>
<dbReference type="RefSeq" id="XP_029313498.1">
    <property type="nucleotide sequence ID" value="XM_029457638.1"/>
</dbReference>
<dbReference type="InterPro" id="IPR032443">
    <property type="entry name" value="RAWUL"/>
</dbReference>
<dbReference type="InterPro" id="IPR013083">
    <property type="entry name" value="Znf_RING/FYVE/PHD"/>
</dbReference>
<evidence type="ECO:0000256" key="6">
    <source>
        <dbReference type="ARBA" id="ARBA00022853"/>
    </source>
</evidence>
<dbReference type="Proteomes" id="UP000504630">
    <property type="component" value="Chromosome 20"/>
</dbReference>
<feature type="compositionally biased region" description="Low complexity" evidence="13">
    <location>
        <begin position="261"/>
        <end position="286"/>
    </location>
</feature>
<dbReference type="FunFam" id="3.30.40.10:FF:000082">
    <property type="entry name" value="Polycomb group ring finger 2"/>
    <property type="match status" value="1"/>
</dbReference>